<dbReference type="Pfam" id="PF00348">
    <property type="entry name" value="polyprenyl_synt"/>
    <property type="match status" value="1"/>
</dbReference>
<evidence type="ECO:0000313" key="7">
    <source>
        <dbReference type="EMBL" id="AWV88394.1"/>
    </source>
</evidence>
<keyword evidence="5" id="KW-0460">Magnesium</keyword>
<keyword evidence="8" id="KW-1185">Reference proteome</keyword>
<dbReference type="InterPro" id="IPR000092">
    <property type="entry name" value="Polyprenyl_synt"/>
</dbReference>
<dbReference type="SFLD" id="SFLDS00005">
    <property type="entry name" value="Isoprenoid_Synthase_Type_I"/>
    <property type="match status" value="1"/>
</dbReference>
<evidence type="ECO:0000313" key="8">
    <source>
        <dbReference type="Proteomes" id="UP000249799"/>
    </source>
</evidence>
<comment type="cofactor">
    <cofactor evidence="1">
        <name>Mg(2+)</name>
        <dbReference type="ChEBI" id="CHEBI:18420"/>
    </cofactor>
</comment>
<gene>
    <name evidence="7" type="ORF">DN745_03150</name>
</gene>
<evidence type="ECO:0000256" key="5">
    <source>
        <dbReference type="ARBA" id="ARBA00022842"/>
    </source>
</evidence>
<name>A0A2Z4FI13_9DELT</name>
<protein>
    <recommendedName>
        <fullName evidence="9">Polyprenyl synthetase family protein</fullName>
    </recommendedName>
</protein>
<sequence>MRRIKDIAFRGFSRTLKKRRSIMDFNALGQKYLDDINALMNGVVAASVVGGTSLEAMYHYHMSTGGKRLRALLPLAVAQALSVPPERLLPWGAACEMLHNATLVHDDVQDGDRLRRGQPTVWAKYGTPRAINLGDAMLYWAPLLLMSMDAAVEKREALIKRLLRQSLLIMDGQEREFLLKDVESPSMDAYFKMVEGKTGGLFMLTLAGAAEFCDAPAKAVADFETAAAHLGVLFQVQDDVLDLYADKGRLQRGADIFEGKISVLVVHFLANAPQAERAWLRRLLNAPREQIGPDDIAKVARAFRERGSLDFAVSEIARRHRLALKSGVFDDYPALSMLLNAVVDRFVAPIRPLIDARATGVKSAE</sequence>
<keyword evidence="4" id="KW-0479">Metal-binding</keyword>
<dbReference type="GO" id="GO:0004659">
    <property type="term" value="F:prenyltransferase activity"/>
    <property type="evidence" value="ECO:0007669"/>
    <property type="project" value="InterPro"/>
</dbReference>
<dbReference type="GO" id="GO:0008299">
    <property type="term" value="P:isoprenoid biosynthetic process"/>
    <property type="evidence" value="ECO:0007669"/>
    <property type="project" value="InterPro"/>
</dbReference>
<dbReference type="KEGG" id="bsed:DN745_03150"/>
<evidence type="ECO:0000256" key="4">
    <source>
        <dbReference type="ARBA" id="ARBA00022723"/>
    </source>
</evidence>
<evidence type="ECO:0008006" key="9">
    <source>
        <dbReference type="Google" id="ProtNLM"/>
    </source>
</evidence>
<evidence type="ECO:0000256" key="6">
    <source>
        <dbReference type="RuleBase" id="RU004466"/>
    </source>
</evidence>
<evidence type="ECO:0000256" key="2">
    <source>
        <dbReference type="ARBA" id="ARBA00006706"/>
    </source>
</evidence>
<organism evidence="7 8">
    <name type="scientific">Bradymonas sediminis</name>
    <dbReference type="NCBI Taxonomy" id="1548548"/>
    <lineage>
        <taxon>Bacteria</taxon>
        <taxon>Deltaproteobacteria</taxon>
        <taxon>Bradymonadales</taxon>
        <taxon>Bradymonadaceae</taxon>
        <taxon>Bradymonas</taxon>
    </lineage>
</organism>
<dbReference type="Gene3D" id="1.10.600.10">
    <property type="entry name" value="Farnesyl Diphosphate Synthase"/>
    <property type="match status" value="1"/>
</dbReference>
<dbReference type="PANTHER" id="PTHR12001">
    <property type="entry name" value="GERANYLGERANYL PYROPHOSPHATE SYNTHASE"/>
    <property type="match status" value="1"/>
</dbReference>
<comment type="similarity">
    <text evidence="2 6">Belongs to the FPP/GGPP synthase family.</text>
</comment>
<dbReference type="OrthoDB" id="9805316at2"/>
<dbReference type="GO" id="GO:0046872">
    <property type="term" value="F:metal ion binding"/>
    <property type="evidence" value="ECO:0007669"/>
    <property type="project" value="UniProtKB-KW"/>
</dbReference>
<reference evidence="7 8" key="1">
    <citation type="submission" date="2018-06" db="EMBL/GenBank/DDBJ databases">
        <title>Lujinxingia sediminis gen. nov. sp. nov., a new facultative anaerobic member of the class Deltaproteobacteria, and proposal of Lujinxingaceae fam. nov.</title>
        <authorList>
            <person name="Guo L.-Y."/>
            <person name="Li C.-M."/>
            <person name="Wang S."/>
            <person name="Du Z.-J."/>
        </authorList>
    </citation>
    <scope>NUCLEOTIDE SEQUENCE [LARGE SCALE GENOMIC DNA]</scope>
    <source>
        <strain evidence="7 8">FA350</strain>
    </source>
</reference>
<dbReference type="Proteomes" id="UP000249799">
    <property type="component" value="Chromosome"/>
</dbReference>
<dbReference type="InterPro" id="IPR008949">
    <property type="entry name" value="Isoprenoid_synthase_dom_sf"/>
</dbReference>
<dbReference type="PROSITE" id="PS00723">
    <property type="entry name" value="POLYPRENYL_SYNTHASE_1"/>
    <property type="match status" value="1"/>
</dbReference>
<keyword evidence="3 6" id="KW-0808">Transferase</keyword>
<dbReference type="SUPFAM" id="SSF48576">
    <property type="entry name" value="Terpenoid synthases"/>
    <property type="match status" value="1"/>
</dbReference>
<dbReference type="CDD" id="cd00685">
    <property type="entry name" value="Trans_IPPS_HT"/>
    <property type="match status" value="1"/>
</dbReference>
<evidence type="ECO:0000256" key="3">
    <source>
        <dbReference type="ARBA" id="ARBA00022679"/>
    </source>
</evidence>
<proteinExistence type="inferred from homology"/>
<dbReference type="AlphaFoldDB" id="A0A2Z4FI13"/>
<evidence type="ECO:0000256" key="1">
    <source>
        <dbReference type="ARBA" id="ARBA00001946"/>
    </source>
</evidence>
<dbReference type="PROSITE" id="PS00444">
    <property type="entry name" value="POLYPRENYL_SYNTHASE_2"/>
    <property type="match status" value="1"/>
</dbReference>
<dbReference type="PANTHER" id="PTHR12001:SF85">
    <property type="entry name" value="SHORT CHAIN ISOPRENYL DIPHOSPHATE SYNTHASE"/>
    <property type="match status" value="1"/>
</dbReference>
<dbReference type="InterPro" id="IPR033749">
    <property type="entry name" value="Polyprenyl_synt_CS"/>
</dbReference>
<dbReference type="EMBL" id="CP030032">
    <property type="protein sequence ID" value="AWV88394.1"/>
    <property type="molecule type" value="Genomic_DNA"/>
</dbReference>
<accession>A0A2Z4FI13</accession>